<protein>
    <submittedName>
        <fullName evidence="1">Uncharacterized protein</fullName>
    </submittedName>
</protein>
<name>A0AAJ5NLM3_9BURK</name>
<accession>A0AAJ5NLM3</accession>
<sequence>MATTSAWVTRTGRLLMLITAVGVSGGCQMAPREASSLPGTTAEPTAAPASAGLSATQALERMLDLIRASPRAADMTPDVVQRIVGVPLVQTRPHQFNYGQRLPGDWAFGVEIGQDETGRPRVDLFIDPIPATPASPTPGCVPDYERVAGELASMGFARHSWYSSHRQWRYDYFHRDGMTVYVYPRTERSSDGAVVMTCIHGIRAS</sequence>
<proteinExistence type="predicted"/>
<organism evidence="1 2">
    <name type="scientific">Burkholderia stabilis</name>
    <dbReference type="NCBI Taxonomy" id="95485"/>
    <lineage>
        <taxon>Bacteria</taxon>
        <taxon>Pseudomonadati</taxon>
        <taxon>Pseudomonadota</taxon>
        <taxon>Betaproteobacteria</taxon>
        <taxon>Burkholderiales</taxon>
        <taxon>Burkholderiaceae</taxon>
        <taxon>Burkholderia</taxon>
        <taxon>Burkholderia cepacia complex</taxon>
    </lineage>
</organism>
<evidence type="ECO:0000313" key="2">
    <source>
        <dbReference type="Proteomes" id="UP000268684"/>
    </source>
</evidence>
<dbReference type="EMBL" id="LR025744">
    <property type="protein sequence ID" value="VBB17217.1"/>
    <property type="molecule type" value="Genomic_DNA"/>
</dbReference>
<gene>
    <name evidence="1" type="ORF">BSTAB16_7432</name>
</gene>
<evidence type="ECO:0000313" key="1">
    <source>
        <dbReference type="EMBL" id="VBB17217.1"/>
    </source>
</evidence>
<reference evidence="1 2" key="1">
    <citation type="submission" date="2017-11" db="EMBL/GenBank/DDBJ databases">
        <authorList>
            <person name="Seth-Smith MB H."/>
        </authorList>
    </citation>
    <scope>NUCLEOTIDE SEQUENCE [LARGE SCALE GENOMIC DNA]</scope>
    <source>
        <strain evidence="1">E</strain>
    </source>
</reference>
<dbReference type="RefSeq" id="WP_163013093.1">
    <property type="nucleotide sequence ID" value="NZ_LR025744.1"/>
</dbReference>
<dbReference type="Proteomes" id="UP000268684">
    <property type="component" value="Chromosome III"/>
</dbReference>
<dbReference type="AlphaFoldDB" id="A0AAJ5NLM3"/>
<keyword evidence="2" id="KW-1185">Reference proteome</keyword>
<dbReference type="GeneID" id="71059824"/>